<feature type="compositionally biased region" description="Basic residues" evidence="2">
    <location>
        <begin position="66"/>
        <end position="75"/>
    </location>
</feature>
<dbReference type="AlphaFoldDB" id="W8AME6"/>
<dbReference type="EMBL" id="GAMC01019418">
    <property type="protein sequence ID" value="JAB87137.1"/>
    <property type="molecule type" value="mRNA"/>
</dbReference>
<feature type="transmembrane region" description="Helical" evidence="3">
    <location>
        <begin position="90"/>
        <end position="110"/>
    </location>
</feature>
<keyword evidence="3" id="KW-0472">Membrane</keyword>
<dbReference type="Gene3D" id="1.20.1250.20">
    <property type="entry name" value="MFS general substrate transporter like domains"/>
    <property type="match status" value="2"/>
</dbReference>
<feature type="coiled-coil region" evidence="1">
    <location>
        <begin position="393"/>
        <end position="420"/>
    </location>
</feature>
<dbReference type="EMBL" id="GAMC01019419">
    <property type="protein sequence ID" value="JAB87136.1"/>
    <property type="molecule type" value="mRNA"/>
</dbReference>
<dbReference type="EMBL" id="GAMC01019417">
    <property type="protein sequence ID" value="JAB87138.1"/>
    <property type="molecule type" value="mRNA"/>
</dbReference>
<dbReference type="InterPro" id="IPR050327">
    <property type="entry name" value="Proton-linked_MCT"/>
</dbReference>
<evidence type="ECO:0000256" key="3">
    <source>
        <dbReference type="SAM" id="Phobius"/>
    </source>
</evidence>
<feature type="region of interest" description="Disordered" evidence="2">
    <location>
        <begin position="44"/>
        <end position="81"/>
    </location>
</feature>
<feature type="transmembrane region" description="Helical" evidence="3">
    <location>
        <begin position="515"/>
        <end position="532"/>
    </location>
</feature>
<feature type="transmembrane region" description="Helical" evidence="3">
    <location>
        <begin position="191"/>
        <end position="212"/>
    </location>
</feature>
<keyword evidence="1" id="KW-0175">Coiled coil</keyword>
<dbReference type="GO" id="GO:0008028">
    <property type="term" value="F:monocarboxylic acid transmembrane transporter activity"/>
    <property type="evidence" value="ECO:0007669"/>
    <property type="project" value="TreeGrafter"/>
</dbReference>
<dbReference type="CDD" id="cd17352">
    <property type="entry name" value="MFS_MCT_SLC16"/>
    <property type="match status" value="1"/>
</dbReference>
<name>W8AME6_CERCA</name>
<dbReference type="OrthoDB" id="410267at2759"/>
<proteinExistence type="evidence at transcript level"/>
<gene>
    <name evidence="4" type="primary">MOT2</name>
</gene>
<feature type="compositionally biased region" description="Polar residues" evidence="2">
    <location>
        <begin position="45"/>
        <end position="57"/>
    </location>
</feature>
<reference evidence="4" key="1">
    <citation type="submission" date="2013-07" db="EMBL/GenBank/DDBJ databases">
        <authorList>
            <person name="Geib S."/>
        </authorList>
    </citation>
    <scope>NUCLEOTIDE SEQUENCE</scope>
</reference>
<protein>
    <submittedName>
        <fullName evidence="4">Monocarboxylate transporter 2</fullName>
    </submittedName>
</protein>
<dbReference type="Pfam" id="PF07690">
    <property type="entry name" value="MFS_1"/>
    <property type="match status" value="2"/>
</dbReference>
<feature type="transmembrane region" description="Helical" evidence="3">
    <location>
        <begin position="161"/>
        <end position="185"/>
    </location>
</feature>
<dbReference type="InterPro" id="IPR036259">
    <property type="entry name" value="MFS_trans_sf"/>
</dbReference>
<dbReference type="InterPro" id="IPR011701">
    <property type="entry name" value="MFS"/>
</dbReference>
<feature type="transmembrane region" description="Helical" evidence="3">
    <location>
        <begin position="538"/>
        <end position="561"/>
    </location>
</feature>
<keyword evidence="3" id="KW-0812">Transmembrane</keyword>
<evidence type="ECO:0000256" key="1">
    <source>
        <dbReference type="SAM" id="Coils"/>
    </source>
</evidence>
<accession>W8AME6</accession>
<organism evidence="4">
    <name type="scientific">Ceratitis capitata</name>
    <name type="common">Mediterranean fruit fly</name>
    <name type="synonym">Tephritis capitata</name>
    <dbReference type="NCBI Taxonomy" id="7213"/>
    <lineage>
        <taxon>Eukaryota</taxon>
        <taxon>Metazoa</taxon>
        <taxon>Ecdysozoa</taxon>
        <taxon>Arthropoda</taxon>
        <taxon>Hexapoda</taxon>
        <taxon>Insecta</taxon>
        <taxon>Pterygota</taxon>
        <taxon>Neoptera</taxon>
        <taxon>Endopterygota</taxon>
        <taxon>Diptera</taxon>
        <taxon>Brachycera</taxon>
        <taxon>Muscomorpha</taxon>
        <taxon>Tephritoidea</taxon>
        <taxon>Tephritidae</taxon>
        <taxon>Ceratitis</taxon>
        <taxon>Ceratitis</taxon>
    </lineage>
</organism>
<evidence type="ECO:0000256" key="2">
    <source>
        <dbReference type="SAM" id="MobiDB-lite"/>
    </source>
</evidence>
<feature type="transmembrane region" description="Helical" evidence="3">
    <location>
        <begin position="448"/>
        <end position="471"/>
    </location>
</feature>
<dbReference type="PANTHER" id="PTHR11360">
    <property type="entry name" value="MONOCARBOXYLATE TRANSPORTER"/>
    <property type="match status" value="1"/>
</dbReference>
<evidence type="ECO:0000313" key="4">
    <source>
        <dbReference type="EMBL" id="JAB87137.1"/>
    </source>
</evidence>
<dbReference type="SUPFAM" id="SSF103473">
    <property type="entry name" value="MFS general substrate transporter"/>
    <property type="match status" value="1"/>
</dbReference>
<keyword evidence="3" id="KW-1133">Transmembrane helix</keyword>
<dbReference type="FunFam" id="1.20.1250.20:FF:000383">
    <property type="entry name" value="Blast:Monocarboxylate transporter 13"/>
    <property type="match status" value="1"/>
</dbReference>
<feature type="transmembrane region" description="Helical" evidence="3">
    <location>
        <begin position="573"/>
        <end position="595"/>
    </location>
</feature>
<feature type="transmembrane region" description="Helical" evidence="3">
    <location>
        <begin position="601"/>
        <end position="621"/>
    </location>
</feature>
<dbReference type="PANTHER" id="PTHR11360:SF8">
    <property type="entry name" value="BCDNA.LD28120-RELATED"/>
    <property type="match status" value="1"/>
</dbReference>
<reference evidence="4" key="2">
    <citation type="journal article" date="2014" name="BMC Genomics">
        <title>A genomic perspective to assessing quality of mass-reared SIT flies used in Mediterranean fruit fly (Ceratitis capitata) eradication in California.</title>
        <authorList>
            <person name="Calla B."/>
            <person name="Hall B."/>
            <person name="Hou S."/>
            <person name="Geib S.M."/>
        </authorList>
    </citation>
    <scope>NUCLEOTIDE SEQUENCE</scope>
</reference>
<feature type="transmembrane region" description="Helical" evidence="3">
    <location>
        <begin position="224"/>
        <end position="243"/>
    </location>
</feature>
<sequence>MTINIKMEQQTAVSENNNKHNGHNNTYDRSTSPQLTKLIIPLNGEKSTPAKTYNTPQIVDADASKQHKKPKKKRRDKSDLGDDFVAPDGGWGWLVTVASGIAVLVTFGLAQQFGIIFRDYMYSIGISSSQLTTIINTQIAVSALTGLLNGPLFRRFTYRQVALGGSTLIFIGMFLSVFAQSFLFYMMSFSFFYACGRGLMVSASSMAVNTFFKVKRRTATSYQFGVAGMGPIILPHLATFLVQSVGVKGTVLIFSGLSLHNFASSLIFQPVQWHVKKIQGDAEAVRPVSQHFEDEEPEQFVEPDTHSLARANDGWYGSRTSINTLTQRHRLSTGDSVQMQRLRRLSSVGASRAAIKQRSFSTSESIKEDELEHLHTNFDHTTKLEHLDEGIEAEQHKKQLEFVEKERIVTEKTLQEMIDEEEEARQKLPFYQKVIIFFDLDLLRDFTYVNLAMGMTIINFVEINFAILTPFILSDFKFTNQQIAFAMSCLGVCDVILRFLTPLLTAKIPLSNKNFFIIGILGMCLGRVFLIYCRSFYWLLATFGFLGLFKAFRTIFSLLIIPGYVPLKRLPAAAGLQLLMSGIFSLIFGPIVGLIRDATDYGYTLHVLNGLNIIAIAGWIIEDLLRKNKKTTLQ</sequence>
<feature type="transmembrane region" description="Helical" evidence="3">
    <location>
        <begin position="483"/>
        <end position="503"/>
    </location>
</feature>